<reference evidence="3" key="1">
    <citation type="submission" date="2016-07" db="EMBL/GenBank/DDBJ databases">
        <title>Nontailed viruses are major unrecognized killers of bacteria in the ocean.</title>
        <authorList>
            <person name="Kauffman K."/>
            <person name="Hussain F."/>
            <person name="Yang J."/>
            <person name="Arevalo P."/>
            <person name="Brown J."/>
            <person name="Cutler M."/>
            <person name="Kelly L."/>
            <person name="Polz M.F."/>
        </authorList>
    </citation>
    <scope>NUCLEOTIDE SEQUENCE [LARGE SCALE GENOMIC DNA]</scope>
    <source>
        <strain evidence="3">10N.261.51.B8</strain>
    </source>
</reference>
<dbReference type="GO" id="GO:0004519">
    <property type="term" value="F:endonuclease activity"/>
    <property type="evidence" value="ECO:0007669"/>
    <property type="project" value="InterPro"/>
</dbReference>
<organism evidence="2 3">
    <name type="scientific">Vibrio lentus</name>
    <dbReference type="NCBI Taxonomy" id="136468"/>
    <lineage>
        <taxon>Bacteria</taxon>
        <taxon>Pseudomonadati</taxon>
        <taxon>Pseudomonadota</taxon>
        <taxon>Gammaproteobacteria</taxon>
        <taxon>Vibrionales</taxon>
        <taxon>Vibrionaceae</taxon>
        <taxon>Vibrio</taxon>
    </lineage>
</organism>
<dbReference type="InterPro" id="IPR007560">
    <property type="entry name" value="Restrct_endonuc_IV_Mrr"/>
</dbReference>
<dbReference type="InterPro" id="IPR011335">
    <property type="entry name" value="Restrct_endonuc-II-like"/>
</dbReference>
<feature type="domain" description="Restriction endonuclease type IV Mrr" evidence="1">
    <location>
        <begin position="155"/>
        <end position="262"/>
    </location>
</feature>
<dbReference type="GO" id="GO:0009307">
    <property type="term" value="P:DNA restriction-modification system"/>
    <property type="evidence" value="ECO:0007669"/>
    <property type="project" value="InterPro"/>
</dbReference>
<evidence type="ECO:0000259" key="1">
    <source>
        <dbReference type="Pfam" id="PF04471"/>
    </source>
</evidence>
<comment type="caution">
    <text evidence="2">The sequence shown here is derived from an EMBL/GenBank/DDBJ whole genome shotgun (WGS) entry which is preliminary data.</text>
</comment>
<gene>
    <name evidence="2" type="ORF">BCT74_04570</name>
</gene>
<accession>A0A2N7IHD3</accession>
<sequence length="293" mass="32998">MEVQKKLKSVDVKLLDEIFEMGAGYVLDFSNRTFSEFFIEELGINIDSPSYAVDGGSKAKRLRCYLRQANTNEVIKVLLALWDYREAIRRRSGQEEAMGLAKSEFYLLIEKLGGKAPESVHYKATRTSFSNIPSHVADEFLNKLITVSSLEPQARGYAFEKFLKELFDANGLDGRSSFRLIGEQIDGSFEMSGETYLLEAKWTSKPVDAADLRSFNAKVEDKASWARGLFISDCGFSEEGLLAFGKGKSLVCMDGLDLCNMLQERLSLQEVLSKKVRRAAETGKPFVRLRDLF</sequence>
<name>A0A2N7IHD3_9VIBR</name>
<dbReference type="AlphaFoldDB" id="A0A2N7IHD3"/>
<evidence type="ECO:0000313" key="3">
    <source>
        <dbReference type="Proteomes" id="UP000235746"/>
    </source>
</evidence>
<dbReference type="EMBL" id="MCYL01000013">
    <property type="protein sequence ID" value="PML56917.1"/>
    <property type="molecule type" value="Genomic_DNA"/>
</dbReference>
<protein>
    <recommendedName>
        <fullName evidence="1">Restriction endonuclease type IV Mrr domain-containing protein</fullName>
    </recommendedName>
</protein>
<proteinExistence type="predicted"/>
<dbReference type="Pfam" id="PF04471">
    <property type="entry name" value="Mrr_cat"/>
    <property type="match status" value="1"/>
</dbReference>
<dbReference type="Proteomes" id="UP000235746">
    <property type="component" value="Unassembled WGS sequence"/>
</dbReference>
<dbReference type="RefSeq" id="WP_102558913.1">
    <property type="nucleotide sequence ID" value="NZ_MCYL01000013.1"/>
</dbReference>
<dbReference type="SUPFAM" id="SSF52980">
    <property type="entry name" value="Restriction endonuclease-like"/>
    <property type="match status" value="1"/>
</dbReference>
<dbReference type="GO" id="GO:0003677">
    <property type="term" value="F:DNA binding"/>
    <property type="evidence" value="ECO:0007669"/>
    <property type="project" value="InterPro"/>
</dbReference>
<evidence type="ECO:0000313" key="2">
    <source>
        <dbReference type="EMBL" id="PML56917.1"/>
    </source>
</evidence>